<dbReference type="GO" id="GO:0005516">
    <property type="term" value="F:calmodulin binding"/>
    <property type="evidence" value="ECO:0007669"/>
    <property type="project" value="TreeGrafter"/>
</dbReference>
<proteinExistence type="predicted"/>
<feature type="domain" description="RIIa" evidence="2">
    <location>
        <begin position="14"/>
        <end position="51"/>
    </location>
</feature>
<evidence type="ECO:0000259" key="2">
    <source>
        <dbReference type="SMART" id="SM00394"/>
    </source>
</evidence>
<dbReference type="PANTHER" id="PTHR10699:SF16">
    <property type="entry name" value="SPERM SURFACE PROTEIN SP17"/>
    <property type="match status" value="1"/>
</dbReference>
<dbReference type="SMART" id="SM00394">
    <property type="entry name" value="RIIa"/>
    <property type="match status" value="1"/>
</dbReference>
<evidence type="ECO:0000313" key="4">
    <source>
        <dbReference type="Proteomes" id="UP000694389"/>
    </source>
</evidence>
<accession>A0A8C4F4P1</accession>
<name>A0A8C4F4P1_DICLA</name>
<keyword evidence="4" id="KW-1185">Reference proteome</keyword>
<dbReference type="InterPro" id="IPR047579">
    <property type="entry name" value="DD_CABYR_SP17"/>
</dbReference>
<dbReference type="Ensembl" id="ENSDLAT00005029815.2">
    <property type="protein sequence ID" value="ENSDLAP00005027960.1"/>
    <property type="gene ID" value="ENSDLAG00005012528.2"/>
</dbReference>
<dbReference type="Gene3D" id="1.20.890.10">
    <property type="entry name" value="cAMP-dependent protein kinase regulatory subunit, dimerization-anchoring domain"/>
    <property type="match status" value="1"/>
</dbReference>
<evidence type="ECO:0000256" key="1">
    <source>
        <dbReference type="SAM" id="MobiDB-lite"/>
    </source>
</evidence>
<dbReference type="PANTHER" id="PTHR10699">
    <property type="entry name" value="NEUROMODULIN"/>
    <property type="match status" value="1"/>
</dbReference>
<dbReference type="GeneTree" id="ENSGT00440000039164"/>
<reference evidence="3" key="2">
    <citation type="submission" date="2025-09" db="UniProtKB">
        <authorList>
            <consortium name="Ensembl"/>
        </authorList>
    </citation>
    <scope>IDENTIFICATION</scope>
</reference>
<protein>
    <recommendedName>
        <fullName evidence="2">RIIa domain-containing protein</fullName>
    </recommendedName>
</protein>
<dbReference type="Pfam" id="PF02197">
    <property type="entry name" value="RIIa"/>
    <property type="match status" value="1"/>
</dbReference>
<dbReference type="SUPFAM" id="SSF47391">
    <property type="entry name" value="Dimerization-anchoring domain of cAMP-dependent PK regulatory subunit"/>
    <property type="match status" value="1"/>
</dbReference>
<dbReference type="AlphaFoldDB" id="A0A8C4F4P1"/>
<evidence type="ECO:0000313" key="3">
    <source>
        <dbReference type="Ensembl" id="ENSDLAP00005027960.1"/>
    </source>
</evidence>
<feature type="compositionally biased region" description="Acidic residues" evidence="1">
    <location>
        <begin position="100"/>
        <end position="115"/>
    </location>
</feature>
<dbReference type="InterPro" id="IPR003117">
    <property type="entry name" value="cAMP_dep_PK_reg_su_I/II_a/b"/>
</dbReference>
<dbReference type="CDD" id="cd12100">
    <property type="entry name" value="DD_CABYR_SP17"/>
    <property type="match status" value="1"/>
</dbReference>
<sequence>MSVPFSNTHLRVPRGFGAILEGLTREILRDQPEDIPKYAAHYFDALLKQREGNCNFTDPAEWAARLQDRFYNNHAFKATEVLNITYKASNLPTTQPNVSEEVDLTESTGGEEEGEKEEKHDITEKLVISTEKGLSEEESLNLPVQPDELSATEE</sequence>
<feature type="region of interest" description="Disordered" evidence="1">
    <location>
        <begin position="91"/>
        <end position="154"/>
    </location>
</feature>
<dbReference type="Proteomes" id="UP000694389">
    <property type="component" value="Unassembled WGS sequence"/>
</dbReference>
<reference evidence="3" key="1">
    <citation type="submission" date="2025-08" db="UniProtKB">
        <authorList>
            <consortium name="Ensembl"/>
        </authorList>
    </citation>
    <scope>IDENTIFICATION</scope>
</reference>
<organism evidence="3 4">
    <name type="scientific">Dicentrarchus labrax</name>
    <name type="common">European seabass</name>
    <name type="synonym">Morone labrax</name>
    <dbReference type="NCBI Taxonomy" id="13489"/>
    <lineage>
        <taxon>Eukaryota</taxon>
        <taxon>Metazoa</taxon>
        <taxon>Chordata</taxon>
        <taxon>Craniata</taxon>
        <taxon>Vertebrata</taxon>
        <taxon>Euteleostomi</taxon>
        <taxon>Actinopterygii</taxon>
        <taxon>Neopterygii</taxon>
        <taxon>Teleostei</taxon>
        <taxon>Neoteleostei</taxon>
        <taxon>Acanthomorphata</taxon>
        <taxon>Eupercaria</taxon>
        <taxon>Moronidae</taxon>
        <taxon>Dicentrarchus</taxon>
    </lineage>
</organism>